<dbReference type="PROSITE" id="PS51257">
    <property type="entry name" value="PROKAR_LIPOPROTEIN"/>
    <property type="match status" value="1"/>
</dbReference>
<dbReference type="AlphaFoldDB" id="A0A3N8P3G6"/>
<dbReference type="RefSeq" id="WP_124618470.1">
    <property type="nucleotide sequence ID" value="NZ_CABVQR010000032.1"/>
</dbReference>
<evidence type="ECO:0008006" key="4">
    <source>
        <dbReference type="Google" id="ProtNLM"/>
    </source>
</evidence>
<proteinExistence type="predicted"/>
<evidence type="ECO:0000256" key="1">
    <source>
        <dbReference type="SAM" id="SignalP"/>
    </source>
</evidence>
<accession>A0A3N8P3G6</accession>
<gene>
    <name evidence="2" type="ORF">DF037_20080</name>
</gene>
<reference evidence="2 3" key="1">
    <citation type="submission" date="2018-08" db="EMBL/GenBank/DDBJ databases">
        <title>Comparative analysis of Burkholderia isolates from Puerto Rico.</title>
        <authorList>
            <person name="Hall C."/>
            <person name="Sahl J."/>
            <person name="Wagner D."/>
        </authorList>
    </citation>
    <scope>NUCLEOTIDE SEQUENCE [LARGE SCALE GENOMIC DNA]</scope>
    <source>
        <strain evidence="2 3">Bp9001</strain>
    </source>
</reference>
<organism evidence="2 3">
    <name type="scientific">Burkholderia contaminans</name>
    <dbReference type="NCBI Taxonomy" id="488447"/>
    <lineage>
        <taxon>Bacteria</taxon>
        <taxon>Pseudomonadati</taxon>
        <taxon>Pseudomonadota</taxon>
        <taxon>Betaproteobacteria</taxon>
        <taxon>Burkholderiales</taxon>
        <taxon>Burkholderiaceae</taxon>
        <taxon>Burkholderia</taxon>
        <taxon>Burkholderia cepacia complex</taxon>
    </lineage>
</organism>
<name>A0A3N8P3G6_9BURK</name>
<sequence length="136" mass="14555">MHKLIPAVLVAISNSSFACIAGENIDIYFQVGSAVVSNSEVVRIANWVADQKIGYASHAAKETTLIGGHAEESEHGAQALAQSRLQTGRALLEQLGFLRGTVQASARVYLRGDVDNGRRVEISFLPDCPNKCCTAN</sequence>
<dbReference type="Proteomes" id="UP000269271">
    <property type="component" value="Unassembled WGS sequence"/>
</dbReference>
<evidence type="ECO:0000313" key="3">
    <source>
        <dbReference type="Proteomes" id="UP000269271"/>
    </source>
</evidence>
<feature type="signal peptide" evidence="1">
    <location>
        <begin position="1"/>
        <end position="18"/>
    </location>
</feature>
<feature type="chain" id="PRO_5018182747" description="OmpA-like domain-containing protein" evidence="1">
    <location>
        <begin position="19"/>
        <end position="136"/>
    </location>
</feature>
<comment type="caution">
    <text evidence="2">The sequence shown here is derived from an EMBL/GenBank/DDBJ whole genome shotgun (WGS) entry which is preliminary data.</text>
</comment>
<protein>
    <recommendedName>
        <fullName evidence="4">OmpA-like domain-containing protein</fullName>
    </recommendedName>
</protein>
<evidence type="ECO:0000313" key="2">
    <source>
        <dbReference type="EMBL" id="RQT25993.1"/>
    </source>
</evidence>
<dbReference type="EMBL" id="QTQX01000013">
    <property type="protein sequence ID" value="RQT25993.1"/>
    <property type="molecule type" value="Genomic_DNA"/>
</dbReference>
<keyword evidence="1" id="KW-0732">Signal</keyword>